<dbReference type="InterPro" id="IPR039424">
    <property type="entry name" value="SBP_5"/>
</dbReference>
<protein>
    <submittedName>
        <fullName evidence="4">ABC transporter substrate-binding protein</fullName>
    </submittedName>
</protein>
<evidence type="ECO:0000313" key="5">
    <source>
        <dbReference type="Proteomes" id="UP000476064"/>
    </source>
</evidence>
<dbReference type="GO" id="GO:1904680">
    <property type="term" value="F:peptide transmembrane transporter activity"/>
    <property type="evidence" value="ECO:0007669"/>
    <property type="project" value="TreeGrafter"/>
</dbReference>
<keyword evidence="5" id="KW-1185">Reference proteome</keyword>
<dbReference type="AlphaFoldDB" id="A0A6C0G6R1"/>
<evidence type="ECO:0000259" key="3">
    <source>
        <dbReference type="Pfam" id="PF12793"/>
    </source>
</evidence>
<dbReference type="Pfam" id="PF00496">
    <property type="entry name" value="SBP_bac_5"/>
    <property type="match status" value="1"/>
</dbReference>
<dbReference type="RefSeq" id="WP_162357954.1">
    <property type="nucleotide sequence ID" value="NZ_CP048209.1"/>
</dbReference>
<dbReference type="KEGG" id="plyc:GXP70_17110"/>
<dbReference type="PANTHER" id="PTHR30290:SF72">
    <property type="entry name" value="HTH-TYPE TRANSCRIPTIONAL REGULATOR SGRR"/>
    <property type="match status" value="1"/>
</dbReference>
<name>A0A6C0G6R1_9BACL</name>
<evidence type="ECO:0000259" key="2">
    <source>
        <dbReference type="Pfam" id="PF00496"/>
    </source>
</evidence>
<proteinExistence type="predicted"/>
<dbReference type="InterPro" id="IPR025370">
    <property type="entry name" value="SgrR_HTH_N"/>
</dbReference>
<dbReference type="EMBL" id="CP048209">
    <property type="protein sequence ID" value="QHT61515.1"/>
    <property type="molecule type" value="Genomic_DNA"/>
</dbReference>
<sequence>MKIRRHYLALRGLYPLAQEREPIEATTLELAEALDCTHRNMVLLLQRMQREGWLSWEPRRGRGNRSILRFLATKEEQTLAEAQEIAEKQDLRRAVSYLQEIDPAGSGLRAKFQAWLSGRFGFHSEVRGERRLDVLRFPLPQHIRALDPTDMHFAGESHLVNQLFDSLVRMSPSGNEALPQLAHAWETDASRQIWTFFLRKGVRFHHGREFTSADVKYTFDRIRQLAPRGLFYWAYGDIADIVTPDERTVTFRLRAPNELFLSFLTTNRASIVPVMSGPESAGFGSAPVGTGPFRLAGSAHGVYTLEANEGYFQGRGFLDVVEVWTEPDPSSFGTEDEPPAFQVMHNVRLTEAASEQLQQVRQSGTTCKFITVNELRDGPLRNPAVREAVDLALDRAKLIERLSGDVIEATNSFWPELDVRADGSIGGDAEGDASERDAVRTGSLDGNAECGAWKLRGLQADSRRADAANTCPEQLAASGYAGERIVLATIPQYQADAELVRDECLHAGIRLEIELLPAEMFKGESRLSADLLLFAVMLDEHRELRLIELFKSMLHHLLPATQQAFERKLAEIMVMRDAELRNRMLIGMESELRSTHRLLFLYRKHLKTAFHPSVRGIALESLGWVRFRDLWFKPAELPDRTSGDEQDRDAMSLQ</sequence>
<gene>
    <name evidence="4" type="ORF">GXP70_17110</name>
</gene>
<evidence type="ECO:0000256" key="1">
    <source>
        <dbReference type="ARBA" id="ARBA00023125"/>
    </source>
</evidence>
<keyword evidence="1" id="KW-0238">DNA-binding</keyword>
<dbReference type="Pfam" id="PF12793">
    <property type="entry name" value="SgrR_N"/>
    <property type="match status" value="1"/>
</dbReference>
<dbReference type="PANTHER" id="PTHR30290">
    <property type="entry name" value="PERIPLASMIC BINDING COMPONENT OF ABC TRANSPORTER"/>
    <property type="match status" value="1"/>
</dbReference>
<evidence type="ECO:0000313" key="4">
    <source>
        <dbReference type="EMBL" id="QHT61515.1"/>
    </source>
</evidence>
<dbReference type="Proteomes" id="UP000476064">
    <property type="component" value="Chromosome"/>
</dbReference>
<accession>A0A6C0G6R1</accession>
<dbReference type="Gene3D" id="3.10.105.10">
    <property type="entry name" value="Dipeptide-binding Protein, Domain 3"/>
    <property type="match status" value="1"/>
</dbReference>
<organism evidence="4 5">
    <name type="scientific">Paenibacillus lycopersici</name>
    <dbReference type="NCBI Taxonomy" id="2704462"/>
    <lineage>
        <taxon>Bacteria</taxon>
        <taxon>Bacillati</taxon>
        <taxon>Bacillota</taxon>
        <taxon>Bacilli</taxon>
        <taxon>Bacillales</taxon>
        <taxon>Paenibacillaceae</taxon>
        <taxon>Paenibacillus</taxon>
    </lineage>
</organism>
<dbReference type="InterPro" id="IPR000914">
    <property type="entry name" value="SBP_5_dom"/>
</dbReference>
<dbReference type="SUPFAM" id="SSF53850">
    <property type="entry name" value="Periplasmic binding protein-like II"/>
    <property type="match status" value="1"/>
</dbReference>
<feature type="domain" description="Solute-binding protein family 5" evidence="2">
    <location>
        <begin position="179"/>
        <end position="417"/>
    </location>
</feature>
<dbReference type="GO" id="GO:0003677">
    <property type="term" value="F:DNA binding"/>
    <property type="evidence" value="ECO:0007669"/>
    <property type="project" value="UniProtKB-KW"/>
</dbReference>
<dbReference type="Gene3D" id="3.40.190.10">
    <property type="entry name" value="Periplasmic binding protein-like II"/>
    <property type="match status" value="1"/>
</dbReference>
<reference evidence="4 5" key="1">
    <citation type="submission" date="2020-01" db="EMBL/GenBank/DDBJ databases">
        <title>Paenibacillus sp. nov., isolated from tomato rhizosphere.</title>
        <authorList>
            <person name="Weon H.-Y."/>
            <person name="Lee S.A."/>
        </authorList>
    </citation>
    <scope>NUCLEOTIDE SEQUENCE [LARGE SCALE GENOMIC DNA]</scope>
    <source>
        <strain evidence="4 5">12200R-189</strain>
    </source>
</reference>
<feature type="domain" description="Transcriptional regulator SgrR N-terminal HTH" evidence="3">
    <location>
        <begin position="19"/>
        <end position="100"/>
    </location>
</feature>
<dbReference type="GO" id="GO:0015833">
    <property type="term" value="P:peptide transport"/>
    <property type="evidence" value="ECO:0007669"/>
    <property type="project" value="TreeGrafter"/>
</dbReference>